<reference evidence="1 3" key="1">
    <citation type="journal article" date="2014" name="Nat. Genet.">
        <title>Genome and transcriptome of the porcine whipworm Trichuris suis.</title>
        <authorList>
            <person name="Jex A.R."/>
            <person name="Nejsum P."/>
            <person name="Schwarz E.M."/>
            <person name="Hu L."/>
            <person name="Young N.D."/>
            <person name="Hall R.S."/>
            <person name="Korhonen P.K."/>
            <person name="Liao S."/>
            <person name="Thamsborg S."/>
            <person name="Xia J."/>
            <person name="Xu P."/>
            <person name="Wang S."/>
            <person name="Scheerlinck J.P."/>
            <person name="Hofmann A."/>
            <person name="Sternberg P.W."/>
            <person name="Wang J."/>
            <person name="Gasser R.B."/>
        </authorList>
    </citation>
    <scope>NUCLEOTIDE SEQUENCE [LARGE SCALE GENOMIC DNA]</scope>
    <source>
        <strain evidence="2">DCEP-RM93F</strain>
        <strain evidence="1">DCEP-RM93M</strain>
    </source>
</reference>
<evidence type="ECO:0000313" key="2">
    <source>
        <dbReference type="EMBL" id="KFD62629.1"/>
    </source>
</evidence>
<proteinExistence type="predicted"/>
<dbReference type="Proteomes" id="UP000030758">
    <property type="component" value="Unassembled WGS sequence"/>
</dbReference>
<evidence type="ECO:0000313" key="1">
    <source>
        <dbReference type="EMBL" id="KFD53636.1"/>
    </source>
</evidence>
<name>A0A085M8U0_9BILA</name>
<dbReference type="AlphaFoldDB" id="A0A085M8U0"/>
<protein>
    <submittedName>
        <fullName evidence="1">Uncharacterized protein</fullName>
    </submittedName>
</protein>
<dbReference type="EMBL" id="KL367591">
    <property type="protein sequence ID" value="KFD62629.1"/>
    <property type="molecule type" value="Genomic_DNA"/>
</dbReference>
<accession>A0A085M8U0</accession>
<gene>
    <name evidence="1" type="ORF">M513_05552</name>
    <name evidence="2" type="ORF">M514_05552</name>
</gene>
<dbReference type="Proteomes" id="UP000030764">
    <property type="component" value="Unassembled WGS sequence"/>
</dbReference>
<dbReference type="EMBL" id="KL363215">
    <property type="protein sequence ID" value="KFD53636.1"/>
    <property type="molecule type" value="Genomic_DNA"/>
</dbReference>
<evidence type="ECO:0000313" key="3">
    <source>
        <dbReference type="Proteomes" id="UP000030764"/>
    </source>
</evidence>
<sequence>MPGRMRGRNRWPACASRSATAIVSSIVPYVIPCNIPRIIRCDISSCLSVVYREQPNVSLRMSVAPGREIRLLCCCCIINILNGFRLKLQRFVQLITVQSAFRLSFCNQAVDHFDCWV</sequence>
<organism evidence="1 3">
    <name type="scientific">Trichuris suis</name>
    <name type="common">pig whipworm</name>
    <dbReference type="NCBI Taxonomy" id="68888"/>
    <lineage>
        <taxon>Eukaryota</taxon>
        <taxon>Metazoa</taxon>
        <taxon>Ecdysozoa</taxon>
        <taxon>Nematoda</taxon>
        <taxon>Enoplea</taxon>
        <taxon>Dorylaimia</taxon>
        <taxon>Trichinellida</taxon>
        <taxon>Trichuridae</taxon>
        <taxon>Trichuris</taxon>
    </lineage>
</organism>
<keyword evidence="3" id="KW-1185">Reference proteome</keyword>